<keyword evidence="7 12" id="KW-0798">TonB box</keyword>
<keyword evidence="17" id="KW-1185">Reference proteome</keyword>
<feature type="domain" description="TonB-dependent receptor-like beta-barrel" evidence="14">
    <location>
        <begin position="249"/>
        <end position="648"/>
    </location>
</feature>
<evidence type="ECO:0000256" key="11">
    <source>
        <dbReference type="PROSITE-ProRule" id="PRU10144"/>
    </source>
</evidence>
<dbReference type="PROSITE" id="PS01156">
    <property type="entry name" value="TONB_DEPENDENT_REC_2"/>
    <property type="match status" value="1"/>
</dbReference>
<dbReference type="Gene3D" id="2.40.170.20">
    <property type="entry name" value="TonB-dependent receptor, beta-barrel domain"/>
    <property type="match status" value="1"/>
</dbReference>
<dbReference type="InterPro" id="IPR036942">
    <property type="entry name" value="Beta-barrel_TonB_sf"/>
</dbReference>
<accession>A0ABT8TDX1</accession>
<comment type="caution">
    <text evidence="16">The sequence shown here is derived from an EMBL/GenBank/DDBJ whole genome shotgun (WGS) entry which is preliminary data.</text>
</comment>
<evidence type="ECO:0000256" key="4">
    <source>
        <dbReference type="ARBA" id="ARBA00022452"/>
    </source>
</evidence>
<comment type="similarity">
    <text evidence="2 10 12">Belongs to the TonB-dependent receptor family.</text>
</comment>
<keyword evidence="4 10" id="KW-1134">Transmembrane beta strand</keyword>
<keyword evidence="5 10" id="KW-0812">Transmembrane</keyword>
<dbReference type="InterPro" id="IPR037066">
    <property type="entry name" value="Plug_dom_sf"/>
</dbReference>
<proteinExistence type="inferred from homology"/>
<evidence type="ECO:0000256" key="3">
    <source>
        <dbReference type="ARBA" id="ARBA00022448"/>
    </source>
</evidence>
<evidence type="ECO:0000259" key="15">
    <source>
        <dbReference type="Pfam" id="PF07715"/>
    </source>
</evidence>
<dbReference type="RefSeq" id="WP_302711976.1">
    <property type="nucleotide sequence ID" value="NZ_JAULRT010000047.1"/>
</dbReference>
<dbReference type="EMBL" id="JAULRT010000047">
    <property type="protein sequence ID" value="MDO3381820.1"/>
    <property type="molecule type" value="Genomic_DNA"/>
</dbReference>
<keyword evidence="16" id="KW-0675">Receptor</keyword>
<evidence type="ECO:0000313" key="17">
    <source>
        <dbReference type="Proteomes" id="UP001168380"/>
    </source>
</evidence>
<keyword evidence="9 10" id="KW-0998">Cell outer membrane</keyword>
<dbReference type="InterPro" id="IPR000531">
    <property type="entry name" value="Beta-barrel_TonB"/>
</dbReference>
<dbReference type="PROSITE" id="PS52016">
    <property type="entry name" value="TONB_DEPENDENT_REC_3"/>
    <property type="match status" value="1"/>
</dbReference>
<feature type="chain" id="PRO_5046748027" evidence="13">
    <location>
        <begin position="25"/>
        <end position="690"/>
    </location>
</feature>
<evidence type="ECO:0000256" key="13">
    <source>
        <dbReference type="SAM" id="SignalP"/>
    </source>
</evidence>
<dbReference type="Gene3D" id="2.170.130.10">
    <property type="entry name" value="TonB-dependent receptor, plug domain"/>
    <property type="match status" value="1"/>
</dbReference>
<dbReference type="InterPro" id="IPR010917">
    <property type="entry name" value="TonB_rcpt_CS"/>
</dbReference>
<evidence type="ECO:0000256" key="6">
    <source>
        <dbReference type="ARBA" id="ARBA00022729"/>
    </source>
</evidence>
<keyword evidence="8 10" id="KW-0472">Membrane</keyword>
<name>A0ABT8TDX1_9GAMM</name>
<dbReference type="Pfam" id="PF07715">
    <property type="entry name" value="Plug"/>
    <property type="match status" value="1"/>
</dbReference>
<dbReference type="PANTHER" id="PTHR30069:SF41">
    <property type="entry name" value="HEME_HEMOPEXIN UTILIZATION PROTEIN C"/>
    <property type="match status" value="1"/>
</dbReference>
<evidence type="ECO:0000256" key="8">
    <source>
        <dbReference type="ARBA" id="ARBA00023136"/>
    </source>
</evidence>
<evidence type="ECO:0000313" key="16">
    <source>
        <dbReference type="EMBL" id="MDO3381820.1"/>
    </source>
</evidence>
<feature type="short sequence motif" description="TonB C-terminal box" evidence="11">
    <location>
        <begin position="673"/>
        <end position="690"/>
    </location>
</feature>
<keyword evidence="6 13" id="KW-0732">Signal</keyword>
<evidence type="ECO:0000256" key="2">
    <source>
        <dbReference type="ARBA" id="ARBA00009810"/>
    </source>
</evidence>
<dbReference type="SUPFAM" id="SSF56935">
    <property type="entry name" value="Porins"/>
    <property type="match status" value="1"/>
</dbReference>
<dbReference type="CDD" id="cd01347">
    <property type="entry name" value="ligand_gated_channel"/>
    <property type="match status" value="1"/>
</dbReference>
<dbReference type="InterPro" id="IPR039426">
    <property type="entry name" value="TonB-dep_rcpt-like"/>
</dbReference>
<keyword evidence="3 10" id="KW-0813">Transport</keyword>
<organism evidence="16 17">
    <name type="scientific">Gilvimarinus algae</name>
    <dbReference type="NCBI Taxonomy" id="3058037"/>
    <lineage>
        <taxon>Bacteria</taxon>
        <taxon>Pseudomonadati</taxon>
        <taxon>Pseudomonadota</taxon>
        <taxon>Gammaproteobacteria</taxon>
        <taxon>Cellvibrionales</taxon>
        <taxon>Cellvibrionaceae</taxon>
        <taxon>Gilvimarinus</taxon>
    </lineage>
</organism>
<evidence type="ECO:0000256" key="12">
    <source>
        <dbReference type="RuleBase" id="RU003357"/>
    </source>
</evidence>
<gene>
    <name evidence="16" type="ORF">QWI16_06500</name>
</gene>
<feature type="signal peptide" evidence="13">
    <location>
        <begin position="1"/>
        <end position="24"/>
    </location>
</feature>
<sequence>MKIKTSYCAAAVLLGAVANGYAQSGEQPEIEQMVVWGTEVRASSVYMDTADITIRQADHISDLLRTIPGVDVGGAHSMNQRITIRSMDDKDLRISIDGANQNTYMYHHMGNLQIHADILKSVDIDVGTNSVINGGLGGAVRFETKEAKDLLSGNDRFGARLEGTVSDNSGDSYSATAYAQLGSKVDLLAYYNHVDRDNYEVGGGEIKDANGDVIPGTDGKVRGLKGDLDDALIKVGIDFTPSQRLEIGYESYKDEGNYSYRPDMGLATDLAITESLGVPLLWPTEFTRDTYTLNYDASIGSHTQIKAAVFRNESSLWRDELGYAQNPAYETWAAVVEGDAENTGVNLLAETLIGSGVTHTLTYGLEITEYDTQYTATYLSGAVDSAGEEATDSAVFIQDRIELGQFALIPGLRYNDYDLNSAVVDKRYDDVTGALALEFQPTDSLLFRLSGTELFKGPDISEVFVGAGLFEDPNPELEAEGGRNDELSFAYGDAVLGADQFSVGATLFRTEIEGYIYQYASPVMDNVGDMEITGGEAYIGYDIGGLSALLTYSDAESELDAYAGYEQFEGARIDRQQGDTWSLNLGYEFASIDLKLHYDALLVGDVAAGPDLDGATLENAKDGYTVHNISLQWQPLDSLQLTAGVDNLFDEFYASQSSRTGTSFHPRFGQLYLMDYEPGRNIKATVSYRF</sequence>
<dbReference type="InterPro" id="IPR012910">
    <property type="entry name" value="Plug_dom"/>
</dbReference>
<dbReference type="Proteomes" id="UP001168380">
    <property type="component" value="Unassembled WGS sequence"/>
</dbReference>
<reference evidence="16" key="1">
    <citation type="submission" date="2023-07" db="EMBL/GenBank/DDBJ databases">
        <title>Gilvimarinus algae sp. nov., isolated from the surface of Kelp.</title>
        <authorList>
            <person name="Sun Y.Y."/>
            <person name="Gong Y."/>
            <person name="Du Z.J."/>
        </authorList>
    </citation>
    <scope>NUCLEOTIDE SEQUENCE</scope>
    <source>
        <strain evidence="16">SDUM040014</strain>
    </source>
</reference>
<evidence type="ECO:0000256" key="10">
    <source>
        <dbReference type="PROSITE-ProRule" id="PRU01360"/>
    </source>
</evidence>
<evidence type="ECO:0000259" key="14">
    <source>
        <dbReference type="Pfam" id="PF00593"/>
    </source>
</evidence>
<evidence type="ECO:0000256" key="1">
    <source>
        <dbReference type="ARBA" id="ARBA00004571"/>
    </source>
</evidence>
<evidence type="ECO:0000256" key="9">
    <source>
        <dbReference type="ARBA" id="ARBA00023237"/>
    </source>
</evidence>
<evidence type="ECO:0000256" key="5">
    <source>
        <dbReference type="ARBA" id="ARBA00022692"/>
    </source>
</evidence>
<evidence type="ECO:0000256" key="7">
    <source>
        <dbReference type="ARBA" id="ARBA00023077"/>
    </source>
</evidence>
<comment type="subcellular location">
    <subcellularLocation>
        <location evidence="1 10">Cell outer membrane</location>
        <topology evidence="1 10">Multi-pass membrane protein</topology>
    </subcellularLocation>
</comment>
<feature type="domain" description="TonB-dependent receptor plug" evidence="15">
    <location>
        <begin position="44"/>
        <end position="137"/>
    </location>
</feature>
<dbReference type="Pfam" id="PF00593">
    <property type="entry name" value="TonB_dep_Rec_b-barrel"/>
    <property type="match status" value="1"/>
</dbReference>
<protein>
    <submittedName>
        <fullName evidence="16">TonB-dependent receptor</fullName>
    </submittedName>
</protein>
<dbReference type="PANTHER" id="PTHR30069">
    <property type="entry name" value="TONB-DEPENDENT OUTER MEMBRANE RECEPTOR"/>
    <property type="match status" value="1"/>
</dbReference>